<protein>
    <submittedName>
        <fullName evidence="1">Uncharacterized protein</fullName>
    </submittedName>
</protein>
<name>A0ABS7SM22_9BURK</name>
<accession>A0ABS7SM22</accession>
<keyword evidence="2" id="KW-1185">Reference proteome</keyword>
<dbReference type="Proteomes" id="UP000809349">
    <property type="component" value="Unassembled WGS sequence"/>
</dbReference>
<reference evidence="1 2" key="1">
    <citation type="submission" date="2021-01" db="EMBL/GenBank/DDBJ databases">
        <authorList>
            <person name="Ruan W."/>
            <person name="Khan S.A."/>
            <person name="Jeon C.O."/>
        </authorList>
    </citation>
    <scope>NUCLEOTIDE SEQUENCE [LARGE SCALE GENOMIC DNA]</scope>
    <source>
        <strain evidence="1 2">R798</strain>
    </source>
</reference>
<organism evidence="1 2">
    <name type="scientific">Massilia soli</name>
    <dbReference type="NCBI Taxonomy" id="2792854"/>
    <lineage>
        <taxon>Bacteria</taxon>
        <taxon>Pseudomonadati</taxon>
        <taxon>Pseudomonadota</taxon>
        <taxon>Betaproteobacteria</taxon>
        <taxon>Burkholderiales</taxon>
        <taxon>Oxalobacteraceae</taxon>
        <taxon>Telluria group</taxon>
        <taxon>Massilia</taxon>
    </lineage>
</organism>
<evidence type="ECO:0000313" key="2">
    <source>
        <dbReference type="Proteomes" id="UP000809349"/>
    </source>
</evidence>
<evidence type="ECO:0000313" key="1">
    <source>
        <dbReference type="EMBL" id="MBZ2206870.1"/>
    </source>
</evidence>
<sequence length="122" mass="13254">MEAAVDYEQVGRFIYGFIRVRGSFDAFCRALEQGAHPLTPETPLSQYADQTQVVLSQRYGAGSVIAREFSEVAAVMLAGDGRMSQIKSGFDAVNVPGDAETDGLLSVQARLDHIRQLMSAAR</sequence>
<comment type="caution">
    <text evidence="1">The sequence shown here is derived from an EMBL/GenBank/DDBJ whole genome shotgun (WGS) entry which is preliminary data.</text>
</comment>
<dbReference type="EMBL" id="JAFBIL020000002">
    <property type="protein sequence ID" value="MBZ2206870.1"/>
    <property type="molecule type" value="Genomic_DNA"/>
</dbReference>
<dbReference type="RefSeq" id="WP_223467214.1">
    <property type="nucleotide sequence ID" value="NZ_JAFBIL020000002.1"/>
</dbReference>
<reference evidence="1 2" key="2">
    <citation type="submission" date="2021-08" db="EMBL/GenBank/DDBJ databases">
        <title>Massilia sp. R798.</title>
        <authorList>
            <person name="Baek J.H."/>
            <person name="Jung H.S."/>
            <person name="Kim K.R."/>
            <person name="Jeon C.O."/>
        </authorList>
    </citation>
    <scope>NUCLEOTIDE SEQUENCE [LARGE SCALE GENOMIC DNA]</scope>
    <source>
        <strain evidence="1 2">R798</strain>
    </source>
</reference>
<gene>
    <name evidence="1" type="ORF">I4X03_006320</name>
</gene>
<proteinExistence type="predicted"/>